<keyword evidence="6" id="KW-0802">TPR repeat</keyword>
<dbReference type="GO" id="GO:0006355">
    <property type="term" value="P:regulation of DNA-templated transcription"/>
    <property type="evidence" value="ECO:0007669"/>
    <property type="project" value="InterPro"/>
</dbReference>
<dbReference type="SMART" id="SM01043">
    <property type="entry name" value="BTAD"/>
    <property type="match status" value="1"/>
</dbReference>
<accession>A0A371PVZ1</accession>
<dbReference type="EMBL" id="QUAC01000248">
    <property type="protein sequence ID" value="REK86411.1"/>
    <property type="molecule type" value="Genomic_DNA"/>
</dbReference>
<evidence type="ECO:0000256" key="4">
    <source>
        <dbReference type="ARBA" id="ARBA00023125"/>
    </source>
</evidence>
<feature type="compositionally biased region" description="Low complexity" evidence="8">
    <location>
        <begin position="299"/>
        <end position="311"/>
    </location>
</feature>
<evidence type="ECO:0000256" key="6">
    <source>
        <dbReference type="PROSITE-ProRule" id="PRU00339"/>
    </source>
</evidence>
<dbReference type="InterPro" id="IPR036388">
    <property type="entry name" value="WH-like_DNA-bd_sf"/>
</dbReference>
<dbReference type="InterPro" id="IPR001867">
    <property type="entry name" value="OmpR/PhoB-type_DNA-bd"/>
</dbReference>
<reference evidence="10 11" key="1">
    <citation type="submission" date="2018-08" db="EMBL/GenBank/DDBJ databases">
        <title>Streptomyces NEAU-D10 sp. nov., a novel Actinomycete isolated from soil.</title>
        <authorList>
            <person name="Jin L."/>
        </authorList>
    </citation>
    <scope>NUCLEOTIDE SEQUENCE [LARGE SCALE GENOMIC DNA]</scope>
    <source>
        <strain evidence="10 11">NEAU-D10</strain>
    </source>
</reference>
<dbReference type="GO" id="GO:0000160">
    <property type="term" value="P:phosphorelay signal transduction system"/>
    <property type="evidence" value="ECO:0007669"/>
    <property type="project" value="UniProtKB-KW"/>
</dbReference>
<evidence type="ECO:0000256" key="2">
    <source>
        <dbReference type="ARBA" id="ARBA00023012"/>
    </source>
</evidence>
<dbReference type="InterPro" id="IPR016032">
    <property type="entry name" value="Sig_transdc_resp-reg_C-effctor"/>
</dbReference>
<feature type="compositionally biased region" description="Pro residues" evidence="8">
    <location>
        <begin position="312"/>
        <end position="326"/>
    </location>
</feature>
<evidence type="ECO:0000256" key="5">
    <source>
        <dbReference type="ARBA" id="ARBA00023163"/>
    </source>
</evidence>
<proteinExistence type="inferred from homology"/>
<dbReference type="Gene3D" id="3.40.50.300">
    <property type="entry name" value="P-loop containing nucleotide triphosphate hydrolases"/>
    <property type="match status" value="1"/>
</dbReference>
<comment type="caution">
    <text evidence="10">The sequence shown here is derived from an EMBL/GenBank/DDBJ whole genome shotgun (WGS) entry which is preliminary data.</text>
</comment>
<dbReference type="InterPro" id="IPR005158">
    <property type="entry name" value="BTAD"/>
</dbReference>
<evidence type="ECO:0000256" key="1">
    <source>
        <dbReference type="ARBA" id="ARBA00005820"/>
    </source>
</evidence>
<dbReference type="Pfam" id="PF00486">
    <property type="entry name" value="Trans_reg_C"/>
    <property type="match status" value="1"/>
</dbReference>
<evidence type="ECO:0000313" key="10">
    <source>
        <dbReference type="EMBL" id="REK86411.1"/>
    </source>
</evidence>
<evidence type="ECO:0000256" key="7">
    <source>
        <dbReference type="PROSITE-ProRule" id="PRU01091"/>
    </source>
</evidence>
<gene>
    <name evidence="10" type="ORF">DY245_32685</name>
</gene>
<keyword evidence="4 7" id="KW-0238">DNA-binding</keyword>
<keyword evidence="3" id="KW-0805">Transcription regulation</keyword>
<dbReference type="PROSITE" id="PS51755">
    <property type="entry name" value="OMPR_PHOB"/>
    <property type="match status" value="1"/>
</dbReference>
<dbReference type="InterPro" id="IPR051677">
    <property type="entry name" value="AfsR-DnrI-RedD_regulator"/>
</dbReference>
<keyword evidence="5" id="KW-0804">Transcription</keyword>
<keyword evidence="2" id="KW-0902">Two-component regulatory system</keyword>
<dbReference type="Proteomes" id="UP000262477">
    <property type="component" value="Unassembled WGS sequence"/>
</dbReference>
<evidence type="ECO:0000259" key="9">
    <source>
        <dbReference type="PROSITE" id="PS51755"/>
    </source>
</evidence>
<dbReference type="InterPro" id="IPR011990">
    <property type="entry name" value="TPR-like_helical_dom_sf"/>
</dbReference>
<protein>
    <submittedName>
        <fullName evidence="10">AfsR/SARP family transcriptional regulator</fullName>
    </submittedName>
</protein>
<sequence length="983" mass="106426">MRWSHGRGRTGKCPGYPLIPVLVPRRLAHRGKGCRVAVEICLLHTIGAQVDGREVDLGHLRQRQVLAALLVDANRPVSVERLIDRLWGECPPQRAATTLYSYVSRLRRVIEELGVSISRHPNGYVCEVDPRTVDLHRFRDLVARARSAGDETCAARLLTEALRLWPSDAPTEPDTPWFNALRDTLEGERLGAELDLNDLLLRQGRESELLAPLRLRAQAHSLDERIAAQLMLALHRQGRTPQALEIYRGIRRLLESELGLAPGPSLQQLHQDILVGAPNLDADRPAGPLGHPTAGSGSGDSADGSPAAPAARPFPVPRQLPPPPPVFTGRGRAMAELDRLLEPPSCRGGTVAIACIGGSGGIGKTCLALHWAHQRLDRFPDGQLYLNLRGFEPSGSPTTAASALRELLDSLGAPEGSVPTGLNAQVGLYRSLIQGRRILVILDNARDAEQVMPLLPGSPTCVVIVTSRHQLAGLVTAHGARLLTLGPLSAADAASLLTRRLGRKRVREEPAAAAGLLQLCGGLPLAISIIAARAAAHPTFPLQVLIRDLHGAGGTLDTLDAGDDSADLRAVFASSYGALSEPAQRLFPLLGLHAGPDIGLEAAAALAGSEPRQVSRALTELVRSHLVTAHRPGRYTMHDLLSAYAAELAASDPTSRRAFERLVDHYLHTAHAADRLLSPHGEPIPLTPSLPGAAPVQPADHRAALAWFSSERAVLTSLVEHALHAELHAQTWQLASVLTTFLGRRGLWDDLTTTQYAGLEAANALADREYQARVHRELGNTCCETSQFDAAHAHLKQALALYQALGDVVGEAHTHLNVGWLWERRGDQHRALEHDLLALDRFDAADHETGRARALNAAGWDHAQLGKYEEAADFCRQALALQQHLGDRRGEANTWDSLGYALQHLGDHRQAADCFLRSLHLNEELGHQYNQAEALEHLGDTHEAGGDTAAAREAWQRAADLLHAIGHNDTDLDRLRAKLQRPS</sequence>
<dbReference type="SMART" id="SM00862">
    <property type="entry name" value="Trans_reg_C"/>
    <property type="match status" value="1"/>
</dbReference>
<dbReference type="CDD" id="cd15831">
    <property type="entry name" value="BTAD"/>
    <property type="match status" value="1"/>
</dbReference>
<feature type="DNA-binding region" description="OmpR/PhoB-type" evidence="7">
    <location>
        <begin position="25"/>
        <end position="128"/>
    </location>
</feature>
<dbReference type="Gene3D" id="1.10.10.10">
    <property type="entry name" value="Winged helix-like DNA-binding domain superfamily/Winged helix DNA-binding domain"/>
    <property type="match status" value="1"/>
</dbReference>
<dbReference type="SUPFAM" id="SSF52540">
    <property type="entry name" value="P-loop containing nucleoside triphosphate hydrolases"/>
    <property type="match status" value="1"/>
</dbReference>
<evidence type="ECO:0000313" key="11">
    <source>
        <dbReference type="Proteomes" id="UP000262477"/>
    </source>
</evidence>
<dbReference type="SUPFAM" id="SSF48452">
    <property type="entry name" value="TPR-like"/>
    <property type="match status" value="3"/>
</dbReference>
<name>A0A371PVZ1_STRIH</name>
<feature type="domain" description="OmpR/PhoB-type" evidence="9">
    <location>
        <begin position="25"/>
        <end position="128"/>
    </location>
</feature>
<dbReference type="InterPro" id="IPR019734">
    <property type="entry name" value="TPR_rpt"/>
</dbReference>
<evidence type="ECO:0000256" key="8">
    <source>
        <dbReference type="SAM" id="MobiDB-lite"/>
    </source>
</evidence>
<evidence type="ECO:0000256" key="3">
    <source>
        <dbReference type="ARBA" id="ARBA00023015"/>
    </source>
</evidence>
<dbReference type="PROSITE" id="PS50005">
    <property type="entry name" value="TPR"/>
    <property type="match status" value="1"/>
</dbReference>
<keyword evidence="11" id="KW-1185">Reference proteome</keyword>
<dbReference type="Pfam" id="PF03704">
    <property type="entry name" value="BTAD"/>
    <property type="match status" value="1"/>
</dbReference>
<dbReference type="AlphaFoldDB" id="A0A371PVZ1"/>
<dbReference type="Pfam" id="PF13374">
    <property type="entry name" value="TPR_10"/>
    <property type="match status" value="1"/>
</dbReference>
<feature type="region of interest" description="Disordered" evidence="8">
    <location>
        <begin position="278"/>
        <end position="330"/>
    </location>
</feature>
<dbReference type="InterPro" id="IPR027417">
    <property type="entry name" value="P-loop_NTPase"/>
</dbReference>
<dbReference type="Gene3D" id="1.25.40.10">
    <property type="entry name" value="Tetratricopeptide repeat domain"/>
    <property type="match status" value="2"/>
</dbReference>
<dbReference type="PRINTS" id="PR00364">
    <property type="entry name" value="DISEASERSIST"/>
</dbReference>
<dbReference type="GO" id="GO:0003677">
    <property type="term" value="F:DNA binding"/>
    <property type="evidence" value="ECO:0007669"/>
    <property type="project" value="UniProtKB-UniRule"/>
</dbReference>
<organism evidence="10 11">
    <name type="scientific">Streptomyces inhibens</name>
    <dbReference type="NCBI Taxonomy" id="2293571"/>
    <lineage>
        <taxon>Bacteria</taxon>
        <taxon>Bacillati</taxon>
        <taxon>Actinomycetota</taxon>
        <taxon>Actinomycetes</taxon>
        <taxon>Kitasatosporales</taxon>
        <taxon>Streptomycetaceae</taxon>
        <taxon>Streptomyces</taxon>
    </lineage>
</organism>
<feature type="repeat" description="TPR" evidence="6">
    <location>
        <begin position="892"/>
        <end position="925"/>
    </location>
</feature>
<comment type="similarity">
    <text evidence="1">Belongs to the AfsR/DnrI/RedD regulatory family.</text>
</comment>
<dbReference type="PANTHER" id="PTHR35807:SF1">
    <property type="entry name" value="TRANSCRIPTIONAL REGULATOR REDD"/>
    <property type="match status" value="1"/>
</dbReference>
<dbReference type="SUPFAM" id="SSF46894">
    <property type="entry name" value="C-terminal effector domain of the bipartite response regulators"/>
    <property type="match status" value="1"/>
</dbReference>
<dbReference type="GO" id="GO:0043531">
    <property type="term" value="F:ADP binding"/>
    <property type="evidence" value="ECO:0007669"/>
    <property type="project" value="InterPro"/>
</dbReference>
<dbReference type="PANTHER" id="PTHR35807">
    <property type="entry name" value="TRANSCRIPTIONAL REGULATOR REDD-RELATED"/>
    <property type="match status" value="1"/>
</dbReference>
<dbReference type="SMART" id="SM00028">
    <property type="entry name" value="TPR"/>
    <property type="match status" value="4"/>
</dbReference>